<dbReference type="Pfam" id="PF09142">
    <property type="entry name" value="TruB_C"/>
    <property type="match status" value="1"/>
</dbReference>
<dbReference type="AlphaFoldDB" id="A0A4U6QLD8"/>
<dbReference type="EMBL" id="SZZH01000001">
    <property type="protein sequence ID" value="TKV60962.1"/>
    <property type="molecule type" value="Genomic_DNA"/>
</dbReference>
<dbReference type="PANTHER" id="PTHR13767">
    <property type="entry name" value="TRNA-PSEUDOURIDINE SYNTHASE"/>
    <property type="match status" value="1"/>
</dbReference>
<dbReference type="InterPro" id="IPR002501">
    <property type="entry name" value="PsdUridine_synth_N"/>
</dbReference>
<evidence type="ECO:0000313" key="9">
    <source>
        <dbReference type="EMBL" id="TKV60962.1"/>
    </source>
</evidence>
<organism evidence="9 10">
    <name type="scientific">Nakamurella flava</name>
    <dbReference type="NCBI Taxonomy" id="2576308"/>
    <lineage>
        <taxon>Bacteria</taxon>
        <taxon>Bacillati</taxon>
        <taxon>Actinomycetota</taxon>
        <taxon>Actinomycetes</taxon>
        <taxon>Nakamurellales</taxon>
        <taxon>Nakamurellaceae</taxon>
        <taxon>Nakamurella</taxon>
    </lineage>
</organism>
<dbReference type="InterPro" id="IPR036974">
    <property type="entry name" value="PUA_sf"/>
</dbReference>
<evidence type="ECO:0000259" key="8">
    <source>
        <dbReference type="Pfam" id="PF16198"/>
    </source>
</evidence>
<keyword evidence="10" id="KW-1185">Reference proteome</keyword>
<dbReference type="GO" id="GO:0003723">
    <property type="term" value="F:RNA binding"/>
    <property type="evidence" value="ECO:0007669"/>
    <property type="project" value="InterPro"/>
</dbReference>
<dbReference type="Gene3D" id="2.30.130.10">
    <property type="entry name" value="PUA domain"/>
    <property type="match status" value="1"/>
</dbReference>
<dbReference type="RefSeq" id="WP_137448265.1">
    <property type="nucleotide sequence ID" value="NZ_SZZH01000001.1"/>
</dbReference>
<evidence type="ECO:0000256" key="1">
    <source>
        <dbReference type="ARBA" id="ARBA00000385"/>
    </source>
</evidence>
<dbReference type="InterPro" id="IPR020103">
    <property type="entry name" value="PsdUridine_synth_cat_dom_sf"/>
</dbReference>
<dbReference type="InterPro" id="IPR015225">
    <property type="entry name" value="tRNA_psdUridine_synth_fam2_C"/>
</dbReference>
<comment type="caution">
    <text evidence="9">The sequence shown here is derived from an EMBL/GenBank/DDBJ whole genome shotgun (WGS) entry which is preliminary data.</text>
</comment>
<dbReference type="Pfam" id="PF01509">
    <property type="entry name" value="TruB_N"/>
    <property type="match status" value="1"/>
</dbReference>
<dbReference type="CDD" id="cd02573">
    <property type="entry name" value="PseudoU_synth_EcTruB"/>
    <property type="match status" value="1"/>
</dbReference>
<feature type="domain" description="Pseudouridine synthase II N-terminal" evidence="6">
    <location>
        <begin position="37"/>
        <end position="197"/>
    </location>
</feature>
<dbReference type="OrthoDB" id="9802309at2"/>
<gene>
    <name evidence="5 9" type="primary">truB</name>
    <name evidence="9" type="ORF">FDO65_04715</name>
</gene>
<accession>A0A4U6QLD8</accession>
<dbReference type="GO" id="GO:0031119">
    <property type="term" value="P:tRNA pseudouridine synthesis"/>
    <property type="evidence" value="ECO:0007669"/>
    <property type="project" value="UniProtKB-UniRule"/>
</dbReference>
<dbReference type="InterPro" id="IPR015947">
    <property type="entry name" value="PUA-like_sf"/>
</dbReference>
<dbReference type="NCBIfam" id="TIGR00431">
    <property type="entry name" value="TruB"/>
    <property type="match status" value="1"/>
</dbReference>
<evidence type="ECO:0000256" key="4">
    <source>
        <dbReference type="ARBA" id="ARBA00023235"/>
    </source>
</evidence>
<dbReference type="Gene3D" id="3.30.2350.10">
    <property type="entry name" value="Pseudouridine synthase"/>
    <property type="match status" value="1"/>
</dbReference>
<sequence length="329" mass="34025">MTTADRPPPPHRPDGGGLLLVDKPAGCTSHDVVGRLRRVLQTRRIGHAGTLDPMATGLLVVAVDRSTKLLGHLALTTKTYTATIRLGVATDTDDAEGTVTATASPEAVTAVSDSAITDGIAALTGDIQQVPTAVSAIKVNGRRAYELARAGQAVQLAARPVTVSRFELLAAPRRTRVDEVAVIDLEVAVDCSSGTYIRALARDLGAGLGVGGHLTALRRTAVGPFTVDDGIDVFGGPDRHAPVTEEFAAAVADRIVPAVDAVRAAFPVRSLDAGECEHVRHGRSIPARSATSGDRAEVYAGLGPAGELIALLTDRTGRTRPVLGWAAGA</sequence>
<protein>
    <recommendedName>
        <fullName evidence="5">tRNA pseudouridine synthase B</fullName>
        <ecNumber evidence="5">5.4.99.25</ecNumber>
    </recommendedName>
    <alternativeName>
        <fullName evidence="5">tRNA pseudouridine(55) synthase</fullName>
        <shortName evidence="5">Psi55 synthase</shortName>
    </alternativeName>
    <alternativeName>
        <fullName evidence="5">tRNA pseudouridylate synthase</fullName>
    </alternativeName>
    <alternativeName>
        <fullName evidence="5">tRNA-uridine isomerase</fullName>
    </alternativeName>
</protein>
<evidence type="ECO:0000256" key="3">
    <source>
        <dbReference type="ARBA" id="ARBA00022694"/>
    </source>
</evidence>
<comment type="function">
    <text evidence="5">Responsible for synthesis of pseudouridine from uracil-55 in the psi GC loop of transfer RNAs.</text>
</comment>
<dbReference type="SUPFAM" id="SSF88697">
    <property type="entry name" value="PUA domain-like"/>
    <property type="match status" value="1"/>
</dbReference>
<feature type="active site" description="Nucleophile" evidence="5">
    <location>
        <position position="52"/>
    </location>
</feature>
<keyword evidence="3 5" id="KW-0819">tRNA processing</keyword>
<dbReference type="GO" id="GO:0160148">
    <property type="term" value="F:tRNA pseudouridine(55) synthase activity"/>
    <property type="evidence" value="ECO:0007669"/>
    <property type="project" value="UniProtKB-EC"/>
</dbReference>
<comment type="catalytic activity">
    <reaction evidence="1 5">
        <text>uridine(55) in tRNA = pseudouridine(55) in tRNA</text>
        <dbReference type="Rhea" id="RHEA:42532"/>
        <dbReference type="Rhea" id="RHEA-COMP:10101"/>
        <dbReference type="Rhea" id="RHEA-COMP:10102"/>
        <dbReference type="ChEBI" id="CHEBI:65314"/>
        <dbReference type="ChEBI" id="CHEBI:65315"/>
        <dbReference type="EC" id="5.4.99.25"/>
    </reaction>
</comment>
<dbReference type="SUPFAM" id="SSF55120">
    <property type="entry name" value="Pseudouridine synthase"/>
    <property type="match status" value="1"/>
</dbReference>
<evidence type="ECO:0000259" key="7">
    <source>
        <dbReference type="Pfam" id="PF09142"/>
    </source>
</evidence>
<dbReference type="Pfam" id="PF16198">
    <property type="entry name" value="TruB_C_2"/>
    <property type="match status" value="1"/>
</dbReference>
<reference evidence="9 10" key="1">
    <citation type="submission" date="2019-05" db="EMBL/GenBank/DDBJ databases">
        <title>Nakamurella sp. N5BH11, whole genome shotgun sequence.</title>
        <authorList>
            <person name="Tuo L."/>
        </authorList>
    </citation>
    <scope>NUCLEOTIDE SEQUENCE [LARGE SCALE GENOMIC DNA]</scope>
    <source>
        <strain evidence="9 10">N5BH11</strain>
    </source>
</reference>
<dbReference type="PANTHER" id="PTHR13767:SF2">
    <property type="entry name" value="PSEUDOURIDYLATE SYNTHASE TRUB1"/>
    <property type="match status" value="1"/>
</dbReference>
<dbReference type="Proteomes" id="UP000306985">
    <property type="component" value="Unassembled WGS sequence"/>
</dbReference>
<dbReference type="GO" id="GO:1990481">
    <property type="term" value="P:mRNA pseudouridine synthesis"/>
    <property type="evidence" value="ECO:0007669"/>
    <property type="project" value="TreeGrafter"/>
</dbReference>
<feature type="domain" description="tRNA pseudouridylate synthase B C-terminal" evidence="8">
    <location>
        <begin position="198"/>
        <end position="228"/>
    </location>
</feature>
<dbReference type="InterPro" id="IPR014780">
    <property type="entry name" value="tRNA_psdUridine_synth_TruB"/>
</dbReference>
<dbReference type="InterPro" id="IPR032819">
    <property type="entry name" value="TruB_C"/>
</dbReference>
<feature type="domain" description="tRNA pseudouridine synthase II TruB subfamily 2 C-terminal" evidence="7">
    <location>
        <begin position="266"/>
        <end position="323"/>
    </location>
</feature>
<evidence type="ECO:0000256" key="2">
    <source>
        <dbReference type="ARBA" id="ARBA00005642"/>
    </source>
</evidence>
<name>A0A4U6QLD8_9ACTN</name>
<keyword evidence="4 5" id="KW-0413">Isomerase</keyword>
<dbReference type="HAMAP" id="MF_01080">
    <property type="entry name" value="TruB_bact"/>
    <property type="match status" value="1"/>
</dbReference>
<evidence type="ECO:0000313" key="10">
    <source>
        <dbReference type="Proteomes" id="UP000306985"/>
    </source>
</evidence>
<proteinExistence type="inferred from homology"/>
<comment type="similarity">
    <text evidence="2 5">Belongs to the pseudouridine synthase TruB family. Type 1 subfamily.</text>
</comment>
<evidence type="ECO:0000256" key="5">
    <source>
        <dbReference type="HAMAP-Rule" id="MF_01080"/>
    </source>
</evidence>
<dbReference type="EC" id="5.4.99.25" evidence="5"/>
<evidence type="ECO:0000259" key="6">
    <source>
        <dbReference type="Pfam" id="PF01509"/>
    </source>
</evidence>